<dbReference type="OrthoDB" id="8444063at2"/>
<protein>
    <recommendedName>
        <fullName evidence="5">DUF4189 domain-containing protein</fullName>
    </recommendedName>
</protein>
<comment type="caution">
    <text evidence="3">The sequence shown here is derived from an EMBL/GenBank/DDBJ whole genome shotgun (WGS) entry which is preliminary data.</text>
</comment>
<dbReference type="AlphaFoldDB" id="A0A3M9XLL7"/>
<organism evidence="3 4">
    <name type="scientific">Methylocystis hirsuta</name>
    <dbReference type="NCBI Taxonomy" id="369798"/>
    <lineage>
        <taxon>Bacteria</taxon>
        <taxon>Pseudomonadati</taxon>
        <taxon>Pseudomonadota</taxon>
        <taxon>Alphaproteobacteria</taxon>
        <taxon>Hyphomicrobiales</taxon>
        <taxon>Methylocystaceae</taxon>
        <taxon>Methylocystis</taxon>
    </lineage>
</organism>
<evidence type="ECO:0000256" key="1">
    <source>
        <dbReference type="SAM" id="MobiDB-lite"/>
    </source>
</evidence>
<proteinExistence type="predicted"/>
<name>A0A3M9XLL7_9HYPH</name>
<evidence type="ECO:0000313" key="3">
    <source>
        <dbReference type="EMBL" id="RNJ49167.1"/>
    </source>
</evidence>
<keyword evidence="4" id="KW-1185">Reference proteome</keyword>
<evidence type="ECO:0000313" key="4">
    <source>
        <dbReference type="Proteomes" id="UP000268623"/>
    </source>
</evidence>
<feature type="chain" id="PRO_5018050173" description="DUF4189 domain-containing protein" evidence="2">
    <location>
        <begin position="27"/>
        <end position="170"/>
    </location>
</feature>
<sequence>MSFRRIALISTTMFLSLVSLSESAFAFCGVLQASASGYSRDEALSKANNKGLVEVRRLEANYGSGAVHYQPARSSCQEGGRVSCFISQKFCVDSGQRQRPARGEEGHSMHGCPPGTRQVPETDNCVPVRKRSGEFESQPWKKPGCRTWKQSCDRGDARACGRYESTCQVN</sequence>
<evidence type="ECO:0008006" key="5">
    <source>
        <dbReference type="Google" id="ProtNLM"/>
    </source>
</evidence>
<dbReference type="EMBL" id="QWDD01000001">
    <property type="protein sequence ID" value="RNJ49167.1"/>
    <property type="molecule type" value="Genomic_DNA"/>
</dbReference>
<gene>
    <name evidence="3" type="ORF">D1O30_05700</name>
</gene>
<keyword evidence="2" id="KW-0732">Signal</keyword>
<dbReference type="Proteomes" id="UP000268623">
    <property type="component" value="Unassembled WGS sequence"/>
</dbReference>
<feature type="region of interest" description="Disordered" evidence="1">
    <location>
        <begin position="97"/>
        <end position="123"/>
    </location>
</feature>
<feature type="signal peptide" evidence="2">
    <location>
        <begin position="1"/>
        <end position="26"/>
    </location>
</feature>
<dbReference type="RefSeq" id="WP_123175146.1">
    <property type="nucleotide sequence ID" value="NZ_QWDD01000001.1"/>
</dbReference>
<evidence type="ECO:0000256" key="2">
    <source>
        <dbReference type="SAM" id="SignalP"/>
    </source>
</evidence>
<reference evidence="3 4" key="1">
    <citation type="submission" date="2018-08" db="EMBL/GenBank/DDBJ databases">
        <title>Genome sequence of Methylocystis hirsuta CSC1, a methanotroph able to accumulate PHAs.</title>
        <authorList>
            <person name="Bordel S."/>
            <person name="Rodriguez E."/>
            <person name="Gancedo J."/>
            <person name="Munoz R."/>
        </authorList>
    </citation>
    <scope>NUCLEOTIDE SEQUENCE [LARGE SCALE GENOMIC DNA]</scope>
    <source>
        <strain evidence="3 4">CSC1</strain>
    </source>
</reference>
<accession>A0A3M9XLL7</accession>